<evidence type="ECO:0000313" key="2">
    <source>
        <dbReference type="Proteomes" id="UP000006882"/>
    </source>
</evidence>
<keyword evidence="2" id="KW-1185">Reference proteome</keyword>
<reference evidence="1 2" key="1">
    <citation type="journal article" date="2013" name="Nat. Genet.">
        <title>The high-quality draft genome of peach (Prunus persica) identifies unique patterns of genetic diversity, domestication and genome evolution.</title>
        <authorList>
            <consortium name="International Peach Genome Initiative"/>
            <person name="Verde I."/>
            <person name="Abbott A.G."/>
            <person name="Scalabrin S."/>
            <person name="Jung S."/>
            <person name="Shu S."/>
            <person name="Marroni F."/>
            <person name="Zhebentyayeva T."/>
            <person name="Dettori M.T."/>
            <person name="Grimwood J."/>
            <person name="Cattonaro F."/>
            <person name="Zuccolo A."/>
            <person name="Rossini L."/>
            <person name="Jenkins J."/>
            <person name="Vendramin E."/>
            <person name="Meisel L.A."/>
            <person name="Decroocq V."/>
            <person name="Sosinski B."/>
            <person name="Prochnik S."/>
            <person name="Mitros T."/>
            <person name="Policriti A."/>
            <person name="Cipriani G."/>
            <person name="Dondini L."/>
            <person name="Ficklin S."/>
            <person name="Goodstein D.M."/>
            <person name="Xuan P."/>
            <person name="Del Fabbro C."/>
            <person name="Aramini V."/>
            <person name="Copetti D."/>
            <person name="Gonzalez S."/>
            <person name="Horner D.S."/>
            <person name="Falchi R."/>
            <person name="Lucas S."/>
            <person name="Mica E."/>
            <person name="Maldonado J."/>
            <person name="Lazzari B."/>
            <person name="Bielenberg D."/>
            <person name="Pirona R."/>
            <person name="Miculan M."/>
            <person name="Barakat A."/>
            <person name="Testolin R."/>
            <person name="Stella A."/>
            <person name="Tartarini S."/>
            <person name="Tonutti P."/>
            <person name="Arus P."/>
            <person name="Orellana A."/>
            <person name="Wells C."/>
            <person name="Main D."/>
            <person name="Vizzotto G."/>
            <person name="Silva H."/>
            <person name="Salamini F."/>
            <person name="Schmutz J."/>
            <person name="Morgante M."/>
            <person name="Rokhsar D.S."/>
        </authorList>
    </citation>
    <scope>NUCLEOTIDE SEQUENCE [LARGE SCALE GENOMIC DNA]</scope>
    <source>
        <strain evidence="2">cv. Nemared</strain>
    </source>
</reference>
<sequence length="74" mass="8459">MKNKTKLPRFLTCLRKSRSSCTFKSGFVFFQTKLHNPKNVIGVWVCVYTESIGALKTGGFDILAWAKWDANIRC</sequence>
<name>A0A251N2P1_PRUPE</name>
<dbReference type="Proteomes" id="UP000006882">
    <property type="component" value="Chromosome G8"/>
</dbReference>
<dbReference type="AlphaFoldDB" id="A0A251N2P1"/>
<evidence type="ECO:0000313" key="1">
    <source>
        <dbReference type="EMBL" id="ONH93610.1"/>
    </source>
</evidence>
<gene>
    <name evidence="1" type="ORF">PRUPE_8G242200</name>
</gene>
<dbReference type="EMBL" id="CM007658">
    <property type="protein sequence ID" value="ONH93610.1"/>
    <property type="molecule type" value="Genomic_DNA"/>
</dbReference>
<protein>
    <submittedName>
        <fullName evidence="1">Uncharacterized protein</fullName>
    </submittedName>
</protein>
<proteinExistence type="predicted"/>
<accession>A0A251N2P1</accession>
<organism evidence="1 2">
    <name type="scientific">Prunus persica</name>
    <name type="common">Peach</name>
    <name type="synonym">Amygdalus persica</name>
    <dbReference type="NCBI Taxonomy" id="3760"/>
    <lineage>
        <taxon>Eukaryota</taxon>
        <taxon>Viridiplantae</taxon>
        <taxon>Streptophyta</taxon>
        <taxon>Embryophyta</taxon>
        <taxon>Tracheophyta</taxon>
        <taxon>Spermatophyta</taxon>
        <taxon>Magnoliopsida</taxon>
        <taxon>eudicotyledons</taxon>
        <taxon>Gunneridae</taxon>
        <taxon>Pentapetalae</taxon>
        <taxon>rosids</taxon>
        <taxon>fabids</taxon>
        <taxon>Rosales</taxon>
        <taxon>Rosaceae</taxon>
        <taxon>Amygdaloideae</taxon>
        <taxon>Amygdaleae</taxon>
        <taxon>Prunus</taxon>
    </lineage>
</organism>
<dbReference type="Gramene" id="ONH93610">
    <property type="protein sequence ID" value="ONH93610"/>
    <property type="gene ID" value="PRUPE_8G242200"/>
</dbReference>